<dbReference type="Proteomes" id="UP001307849">
    <property type="component" value="Unassembled WGS sequence"/>
</dbReference>
<feature type="compositionally biased region" description="Acidic residues" evidence="1">
    <location>
        <begin position="84"/>
        <end position="95"/>
    </location>
</feature>
<organism evidence="2 3">
    <name type="scientific">Arthrobotrys conoides</name>
    <dbReference type="NCBI Taxonomy" id="74498"/>
    <lineage>
        <taxon>Eukaryota</taxon>
        <taxon>Fungi</taxon>
        <taxon>Dikarya</taxon>
        <taxon>Ascomycota</taxon>
        <taxon>Pezizomycotina</taxon>
        <taxon>Orbiliomycetes</taxon>
        <taxon>Orbiliales</taxon>
        <taxon>Orbiliaceae</taxon>
        <taxon>Arthrobotrys</taxon>
    </lineage>
</organism>
<keyword evidence="3" id="KW-1185">Reference proteome</keyword>
<name>A0AAN8PEL0_9PEZI</name>
<sequence>MCTRKIKKCFYCKYFGVIEVKYCPGRAAGLFGACVGLFAERTWYIKCPACCRSGSPSERRLLADTDQPGRIDSGGGDTGPHDSDPDELGETDGEAVTEWSPLD</sequence>
<dbReference type="AlphaFoldDB" id="A0AAN8PEL0"/>
<evidence type="ECO:0000256" key="1">
    <source>
        <dbReference type="SAM" id="MobiDB-lite"/>
    </source>
</evidence>
<feature type="compositionally biased region" description="Basic and acidic residues" evidence="1">
    <location>
        <begin position="57"/>
        <end position="69"/>
    </location>
</feature>
<protein>
    <submittedName>
        <fullName evidence="2">Uncharacterized protein</fullName>
    </submittedName>
</protein>
<proteinExistence type="predicted"/>
<evidence type="ECO:0000313" key="2">
    <source>
        <dbReference type="EMBL" id="KAK6513144.1"/>
    </source>
</evidence>
<dbReference type="EMBL" id="JAVHJM010000006">
    <property type="protein sequence ID" value="KAK6513144.1"/>
    <property type="molecule type" value="Genomic_DNA"/>
</dbReference>
<comment type="caution">
    <text evidence="2">The sequence shown here is derived from an EMBL/GenBank/DDBJ whole genome shotgun (WGS) entry which is preliminary data.</text>
</comment>
<feature type="region of interest" description="Disordered" evidence="1">
    <location>
        <begin position="54"/>
        <end position="103"/>
    </location>
</feature>
<gene>
    <name evidence="2" type="ORF">TWF506_009310</name>
</gene>
<evidence type="ECO:0000313" key="3">
    <source>
        <dbReference type="Proteomes" id="UP001307849"/>
    </source>
</evidence>
<accession>A0AAN8PEL0</accession>
<reference evidence="2 3" key="1">
    <citation type="submission" date="2019-10" db="EMBL/GenBank/DDBJ databases">
        <authorList>
            <person name="Palmer J.M."/>
        </authorList>
    </citation>
    <scope>NUCLEOTIDE SEQUENCE [LARGE SCALE GENOMIC DNA]</scope>
    <source>
        <strain evidence="2 3">TWF506</strain>
    </source>
</reference>